<keyword evidence="1 6" id="KW-0597">Phosphoprotein</keyword>
<evidence type="ECO:0000256" key="5">
    <source>
        <dbReference type="ARBA" id="ARBA00023163"/>
    </source>
</evidence>
<evidence type="ECO:0000256" key="7">
    <source>
        <dbReference type="PROSITE-ProRule" id="PRU01091"/>
    </source>
</evidence>
<dbReference type="SMART" id="SM00862">
    <property type="entry name" value="Trans_reg_C"/>
    <property type="match status" value="1"/>
</dbReference>
<feature type="domain" description="OmpR/PhoB-type" evidence="9">
    <location>
        <begin position="126"/>
        <end position="224"/>
    </location>
</feature>
<dbReference type="InterPro" id="IPR036388">
    <property type="entry name" value="WH-like_DNA-bd_sf"/>
</dbReference>
<dbReference type="PANTHER" id="PTHR48111">
    <property type="entry name" value="REGULATOR OF RPOS"/>
    <property type="match status" value="1"/>
</dbReference>
<dbReference type="RefSeq" id="WP_121976988.1">
    <property type="nucleotide sequence ID" value="NZ_JBHTLH010000018.1"/>
</dbReference>
<sequence>MTKVFIVEDDLAITKEMIKEFQKWRYLAKTVTDWDRVVEEIQDWQPNIVIMDITLPTFDGFYWTGKLRQVSEVPIIFVSAAEMDPNAVRAIATGADDYLVKPFSLNVLVSKVQAVLRRTQKTMQSLSALNFEDYRLNVLTNELTYQGKAVKLTPTEGIILKLLFLNAGKTVTKTQLMQQIWQGGQFIEADVLNVNISRLRDKLEQVGLRNQLVTERGHGYRLVSANEN</sequence>
<evidence type="ECO:0000256" key="2">
    <source>
        <dbReference type="ARBA" id="ARBA00023012"/>
    </source>
</evidence>
<dbReference type="PANTHER" id="PTHR48111:SF43">
    <property type="entry name" value="STAGE 0 SPORULATION PROTEIN A HOMOLOG"/>
    <property type="match status" value="1"/>
</dbReference>
<evidence type="ECO:0000313" key="10">
    <source>
        <dbReference type="EMBL" id="MFD1124974.1"/>
    </source>
</evidence>
<dbReference type="Pfam" id="PF00072">
    <property type="entry name" value="Response_reg"/>
    <property type="match status" value="1"/>
</dbReference>
<dbReference type="Proteomes" id="UP001597156">
    <property type="component" value="Unassembled WGS sequence"/>
</dbReference>
<evidence type="ECO:0000256" key="1">
    <source>
        <dbReference type="ARBA" id="ARBA00022553"/>
    </source>
</evidence>
<organism evidence="10 11">
    <name type="scientific">Lentilactobacillus raoultii</name>
    <dbReference type="NCBI Taxonomy" id="1987503"/>
    <lineage>
        <taxon>Bacteria</taxon>
        <taxon>Bacillati</taxon>
        <taxon>Bacillota</taxon>
        <taxon>Bacilli</taxon>
        <taxon>Lactobacillales</taxon>
        <taxon>Lactobacillaceae</taxon>
        <taxon>Lentilactobacillus</taxon>
    </lineage>
</organism>
<dbReference type="SMART" id="SM00448">
    <property type="entry name" value="REC"/>
    <property type="match status" value="1"/>
</dbReference>
<dbReference type="InterPro" id="IPR001867">
    <property type="entry name" value="OmpR/PhoB-type_DNA-bd"/>
</dbReference>
<feature type="DNA-binding region" description="OmpR/PhoB-type" evidence="7">
    <location>
        <begin position="126"/>
        <end position="224"/>
    </location>
</feature>
<evidence type="ECO:0000259" key="9">
    <source>
        <dbReference type="PROSITE" id="PS51755"/>
    </source>
</evidence>
<accession>A0ABW3PFL4</accession>
<name>A0ABW3PFL4_9LACO</name>
<keyword evidence="2" id="KW-0902">Two-component regulatory system</keyword>
<dbReference type="InterPro" id="IPR039420">
    <property type="entry name" value="WalR-like"/>
</dbReference>
<keyword evidence="4 7" id="KW-0238">DNA-binding</keyword>
<dbReference type="PROSITE" id="PS51755">
    <property type="entry name" value="OMPR_PHOB"/>
    <property type="match status" value="1"/>
</dbReference>
<dbReference type="InterPro" id="IPR001789">
    <property type="entry name" value="Sig_transdc_resp-reg_receiver"/>
</dbReference>
<evidence type="ECO:0000256" key="3">
    <source>
        <dbReference type="ARBA" id="ARBA00023015"/>
    </source>
</evidence>
<evidence type="ECO:0000259" key="8">
    <source>
        <dbReference type="PROSITE" id="PS50110"/>
    </source>
</evidence>
<evidence type="ECO:0000256" key="6">
    <source>
        <dbReference type="PROSITE-ProRule" id="PRU00169"/>
    </source>
</evidence>
<feature type="domain" description="Response regulatory" evidence="8">
    <location>
        <begin position="3"/>
        <end position="116"/>
    </location>
</feature>
<dbReference type="Gene3D" id="1.10.10.10">
    <property type="entry name" value="Winged helix-like DNA-binding domain superfamily/Winged helix DNA-binding domain"/>
    <property type="match status" value="1"/>
</dbReference>
<comment type="caution">
    <text evidence="10">The sequence shown here is derived from an EMBL/GenBank/DDBJ whole genome shotgun (WGS) entry which is preliminary data.</text>
</comment>
<feature type="modified residue" description="4-aspartylphosphate" evidence="6">
    <location>
        <position position="52"/>
    </location>
</feature>
<keyword evidence="5" id="KW-0804">Transcription</keyword>
<keyword evidence="11" id="KW-1185">Reference proteome</keyword>
<dbReference type="CDD" id="cd00383">
    <property type="entry name" value="trans_reg_C"/>
    <property type="match status" value="1"/>
</dbReference>
<proteinExistence type="predicted"/>
<dbReference type="Pfam" id="PF00486">
    <property type="entry name" value="Trans_reg_C"/>
    <property type="match status" value="1"/>
</dbReference>
<reference evidence="11" key="1">
    <citation type="journal article" date="2019" name="Int. J. Syst. Evol. Microbiol.">
        <title>The Global Catalogue of Microorganisms (GCM) 10K type strain sequencing project: providing services to taxonomists for standard genome sequencing and annotation.</title>
        <authorList>
            <consortium name="The Broad Institute Genomics Platform"/>
            <consortium name="The Broad Institute Genome Sequencing Center for Infectious Disease"/>
            <person name="Wu L."/>
            <person name="Ma J."/>
        </authorList>
    </citation>
    <scope>NUCLEOTIDE SEQUENCE [LARGE SCALE GENOMIC DNA]</scope>
    <source>
        <strain evidence="11">CCUG 71848</strain>
    </source>
</reference>
<dbReference type="Gene3D" id="3.40.50.2300">
    <property type="match status" value="1"/>
</dbReference>
<dbReference type="SUPFAM" id="SSF52172">
    <property type="entry name" value="CheY-like"/>
    <property type="match status" value="1"/>
</dbReference>
<dbReference type="PROSITE" id="PS50110">
    <property type="entry name" value="RESPONSE_REGULATORY"/>
    <property type="match status" value="1"/>
</dbReference>
<dbReference type="EMBL" id="JBHTLH010000018">
    <property type="protein sequence ID" value="MFD1124974.1"/>
    <property type="molecule type" value="Genomic_DNA"/>
</dbReference>
<dbReference type="InterPro" id="IPR011006">
    <property type="entry name" value="CheY-like_superfamily"/>
</dbReference>
<gene>
    <name evidence="10" type="ORF">ACFQ22_06375</name>
</gene>
<evidence type="ECO:0000256" key="4">
    <source>
        <dbReference type="ARBA" id="ARBA00023125"/>
    </source>
</evidence>
<protein>
    <submittedName>
        <fullName evidence="10">Response regulator transcription factor</fullName>
    </submittedName>
</protein>
<keyword evidence="3" id="KW-0805">Transcription regulation</keyword>
<evidence type="ECO:0000313" key="11">
    <source>
        <dbReference type="Proteomes" id="UP001597156"/>
    </source>
</evidence>